<dbReference type="AlphaFoldDB" id="A0A3D8GUU0"/>
<dbReference type="OrthoDB" id="9798081at2"/>
<organism evidence="5 6">
    <name type="scientific">Neobacillus piezotolerans</name>
    <dbReference type="NCBI Taxonomy" id="2259171"/>
    <lineage>
        <taxon>Bacteria</taxon>
        <taxon>Bacillati</taxon>
        <taxon>Bacillota</taxon>
        <taxon>Bacilli</taxon>
        <taxon>Bacillales</taxon>
        <taxon>Bacillaceae</taxon>
        <taxon>Neobacillus</taxon>
    </lineage>
</organism>
<dbReference type="InterPro" id="IPR016181">
    <property type="entry name" value="Acyl_CoA_acyltransferase"/>
</dbReference>
<dbReference type="InterPro" id="IPR051531">
    <property type="entry name" value="N-acetyltransferase"/>
</dbReference>
<dbReference type="RefSeq" id="WP_115450167.1">
    <property type="nucleotide sequence ID" value="NZ_QNQT01000001.1"/>
</dbReference>
<gene>
    <name evidence="5" type="ORF">DRW41_01345</name>
</gene>
<protein>
    <submittedName>
        <fullName evidence="5">GNAT family N-acetyltransferase</fullName>
    </submittedName>
</protein>
<dbReference type="EMBL" id="QNQT01000001">
    <property type="protein sequence ID" value="RDU38243.1"/>
    <property type="molecule type" value="Genomic_DNA"/>
</dbReference>
<dbReference type="PANTHER" id="PTHR43792:SF8">
    <property type="entry name" value="[RIBOSOMAL PROTEIN US5]-ALANINE N-ACETYLTRANSFERASE"/>
    <property type="match status" value="1"/>
</dbReference>
<evidence type="ECO:0000313" key="5">
    <source>
        <dbReference type="EMBL" id="RDU38243.1"/>
    </source>
</evidence>
<dbReference type="Gene3D" id="3.40.630.30">
    <property type="match status" value="1"/>
</dbReference>
<keyword evidence="1 5" id="KW-0808">Transferase</keyword>
<proteinExistence type="inferred from homology"/>
<reference evidence="5 6" key="1">
    <citation type="submission" date="2018-07" db="EMBL/GenBank/DDBJ databases">
        <title>Bacillus sp. YLB-04 draft genome sequence.</title>
        <authorList>
            <person name="Yu L."/>
            <person name="Tang X."/>
        </authorList>
    </citation>
    <scope>NUCLEOTIDE SEQUENCE [LARGE SCALE GENOMIC DNA]</scope>
    <source>
        <strain evidence="5 6">YLB-04</strain>
    </source>
</reference>
<accession>A0A3D8GUU0</accession>
<evidence type="ECO:0000256" key="1">
    <source>
        <dbReference type="ARBA" id="ARBA00022679"/>
    </source>
</evidence>
<dbReference type="Proteomes" id="UP000257144">
    <property type="component" value="Unassembled WGS sequence"/>
</dbReference>
<dbReference type="CDD" id="cd04301">
    <property type="entry name" value="NAT_SF"/>
    <property type="match status" value="1"/>
</dbReference>
<dbReference type="SUPFAM" id="SSF55729">
    <property type="entry name" value="Acyl-CoA N-acyltransferases (Nat)"/>
    <property type="match status" value="1"/>
</dbReference>
<evidence type="ECO:0000259" key="4">
    <source>
        <dbReference type="PROSITE" id="PS51186"/>
    </source>
</evidence>
<evidence type="ECO:0000256" key="2">
    <source>
        <dbReference type="ARBA" id="ARBA00023315"/>
    </source>
</evidence>
<comment type="caution">
    <text evidence="5">The sequence shown here is derived from an EMBL/GenBank/DDBJ whole genome shotgun (WGS) entry which is preliminary data.</text>
</comment>
<evidence type="ECO:0000313" key="6">
    <source>
        <dbReference type="Proteomes" id="UP000257144"/>
    </source>
</evidence>
<comment type="similarity">
    <text evidence="3">Belongs to the acetyltransferase family. RimJ subfamily.</text>
</comment>
<dbReference type="InterPro" id="IPR000182">
    <property type="entry name" value="GNAT_dom"/>
</dbReference>
<dbReference type="GO" id="GO:0016747">
    <property type="term" value="F:acyltransferase activity, transferring groups other than amino-acyl groups"/>
    <property type="evidence" value="ECO:0007669"/>
    <property type="project" value="InterPro"/>
</dbReference>
<dbReference type="Pfam" id="PF13302">
    <property type="entry name" value="Acetyltransf_3"/>
    <property type="match status" value="1"/>
</dbReference>
<dbReference type="PANTHER" id="PTHR43792">
    <property type="entry name" value="GNAT FAMILY, PUTATIVE (AFU_ORTHOLOGUE AFUA_3G00765)-RELATED-RELATED"/>
    <property type="match status" value="1"/>
</dbReference>
<feature type="domain" description="N-acetyltransferase" evidence="4">
    <location>
        <begin position="15"/>
        <end position="175"/>
    </location>
</feature>
<keyword evidence="2" id="KW-0012">Acyltransferase</keyword>
<dbReference type="PROSITE" id="PS51186">
    <property type="entry name" value="GNAT"/>
    <property type="match status" value="1"/>
</dbReference>
<name>A0A3D8GUU0_9BACI</name>
<sequence>MIYNKTERTIETDRLLLRLFNEGDANEVSRMCNNFNIYKSTLTLPFPYPLECAVSWIASHEGNFNSDRMYEFAVTDKVNGQLYGAIGISNKKQHKHGELAYWIGEEYWGNGYGTEAANAVIKFVFKEKGYHRVYARYFTSNPASGRIMQKCGMVYEGTLKDHVFKNGTFEDLNLYGIINPYEQA</sequence>
<evidence type="ECO:0000256" key="3">
    <source>
        <dbReference type="ARBA" id="ARBA00038502"/>
    </source>
</evidence>
<keyword evidence="6" id="KW-1185">Reference proteome</keyword>